<evidence type="ECO:0000259" key="2">
    <source>
        <dbReference type="Pfam" id="PF21984"/>
    </source>
</evidence>
<dbReference type="InterPro" id="IPR053843">
    <property type="entry name" value="DnaD_N"/>
</dbReference>
<feature type="domain" description="DnaB/C C-terminal" evidence="1">
    <location>
        <begin position="121"/>
        <end position="179"/>
    </location>
</feature>
<name>A0A645ET53_9ZZZZ</name>
<dbReference type="NCBIfam" id="TIGR01446">
    <property type="entry name" value="DnaD_dom"/>
    <property type="match status" value="1"/>
</dbReference>
<dbReference type="Gene3D" id="1.10.10.630">
    <property type="entry name" value="DnaD domain-like"/>
    <property type="match status" value="1"/>
</dbReference>
<dbReference type="Gene3D" id="1.10.10.10">
    <property type="entry name" value="Winged helix-like DNA-binding domain superfamily/Winged helix DNA-binding domain"/>
    <property type="match status" value="1"/>
</dbReference>
<dbReference type="Pfam" id="PF21984">
    <property type="entry name" value="DnaD_N"/>
    <property type="match status" value="1"/>
</dbReference>
<feature type="domain" description="DnaD N-terminal" evidence="2">
    <location>
        <begin position="11"/>
        <end position="97"/>
    </location>
</feature>
<accession>A0A645ET53</accession>
<dbReference type="EMBL" id="VSSQ01051135">
    <property type="protein sequence ID" value="MPN05221.1"/>
    <property type="molecule type" value="Genomic_DNA"/>
</dbReference>
<dbReference type="Pfam" id="PF07261">
    <property type="entry name" value="DnaB_2"/>
    <property type="match status" value="1"/>
</dbReference>
<dbReference type="AlphaFoldDB" id="A0A645ET53"/>
<proteinExistence type="predicted"/>
<organism evidence="3">
    <name type="scientific">bioreactor metagenome</name>
    <dbReference type="NCBI Taxonomy" id="1076179"/>
    <lineage>
        <taxon>unclassified sequences</taxon>
        <taxon>metagenomes</taxon>
        <taxon>ecological metagenomes</taxon>
    </lineage>
</organism>
<gene>
    <name evidence="3" type="ORF">SDC9_152471</name>
</gene>
<dbReference type="InterPro" id="IPR036388">
    <property type="entry name" value="WH-like_DNA-bd_sf"/>
</dbReference>
<sequence length="219" mass="25303">MVGEAIDFRYLLIENYKRLKLNEDELATIFIIDHLIGQGNSLITADCLSLKMTMAVKDIDAILASLFKKGMLDYVSEGKKTITTLEPLKKRLYREFQISFAEEQKVNSSKKIEESLSNIYSEFQKYLGRTLSPLEISRIREWVSYGYSDEMIINALKESISKGKKSLRSVDKLLLSWAAREDIEEEGHSPLSEHWTKNIEETIKIAKTPWLTDDDKKDR</sequence>
<protein>
    <submittedName>
        <fullName evidence="3">Uncharacterized protein</fullName>
    </submittedName>
</protein>
<comment type="caution">
    <text evidence="3">The sequence shown here is derived from an EMBL/GenBank/DDBJ whole genome shotgun (WGS) entry which is preliminary data.</text>
</comment>
<dbReference type="InterPro" id="IPR034829">
    <property type="entry name" value="DnaD-like_sf"/>
</dbReference>
<evidence type="ECO:0000259" key="1">
    <source>
        <dbReference type="Pfam" id="PF07261"/>
    </source>
</evidence>
<dbReference type="InterPro" id="IPR006343">
    <property type="entry name" value="DnaB/C_C"/>
</dbReference>
<dbReference type="SUPFAM" id="SSF158499">
    <property type="entry name" value="DnaD domain-like"/>
    <property type="match status" value="1"/>
</dbReference>
<reference evidence="3" key="1">
    <citation type="submission" date="2019-08" db="EMBL/GenBank/DDBJ databases">
        <authorList>
            <person name="Kucharzyk K."/>
            <person name="Murdoch R.W."/>
            <person name="Higgins S."/>
            <person name="Loffler F."/>
        </authorList>
    </citation>
    <scope>NUCLEOTIDE SEQUENCE</scope>
</reference>
<evidence type="ECO:0000313" key="3">
    <source>
        <dbReference type="EMBL" id="MPN05221.1"/>
    </source>
</evidence>